<evidence type="ECO:0000259" key="4">
    <source>
        <dbReference type="Pfam" id="PF25967"/>
    </source>
</evidence>
<evidence type="ECO:0000313" key="6">
    <source>
        <dbReference type="EMBL" id="MFC6281580.1"/>
    </source>
</evidence>
<dbReference type="Pfam" id="PF25967">
    <property type="entry name" value="RND-MFP_C"/>
    <property type="match status" value="1"/>
</dbReference>
<dbReference type="Pfam" id="PF25954">
    <property type="entry name" value="Beta-barrel_RND_2"/>
    <property type="match status" value="1"/>
</dbReference>
<dbReference type="RefSeq" id="WP_371437196.1">
    <property type="nucleotide sequence ID" value="NZ_JBHSRS010000018.1"/>
</dbReference>
<evidence type="ECO:0000256" key="2">
    <source>
        <dbReference type="SAM" id="MobiDB-lite"/>
    </source>
</evidence>
<dbReference type="NCBIfam" id="TIGR01730">
    <property type="entry name" value="RND_mfp"/>
    <property type="match status" value="1"/>
</dbReference>
<dbReference type="PANTHER" id="PTHR30469:SF15">
    <property type="entry name" value="HLYD FAMILY OF SECRETION PROTEINS"/>
    <property type="match status" value="1"/>
</dbReference>
<feature type="domain" description="Multidrug resistance protein MdtA-like C-terminal permuted SH3" evidence="4">
    <location>
        <begin position="304"/>
        <end position="363"/>
    </location>
</feature>
<reference evidence="7" key="1">
    <citation type="journal article" date="2019" name="Int. J. Syst. Evol. Microbiol.">
        <title>The Global Catalogue of Microorganisms (GCM) 10K type strain sequencing project: providing services to taxonomists for standard genome sequencing and annotation.</title>
        <authorList>
            <consortium name="The Broad Institute Genomics Platform"/>
            <consortium name="The Broad Institute Genome Sequencing Center for Infectious Disease"/>
            <person name="Wu L."/>
            <person name="Ma J."/>
        </authorList>
    </citation>
    <scope>NUCLEOTIDE SEQUENCE [LARGE SCALE GENOMIC DNA]</scope>
    <source>
        <strain evidence="7">CCUG 39402</strain>
    </source>
</reference>
<dbReference type="Proteomes" id="UP001596270">
    <property type="component" value="Unassembled WGS sequence"/>
</dbReference>
<dbReference type="InterPro" id="IPR058627">
    <property type="entry name" value="MdtA-like_C"/>
</dbReference>
<accession>A0ABW1TWE4</accession>
<dbReference type="Gene3D" id="2.40.420.20">
    <property type="match status" value="1"/>
</dbReference>
<dbReference type="InterPro" id="IPR058647">
    <property type="entry name" value="BSH_CzcB-like"/>
</dbReference>
<feature type="region of interest" description="Disordered" evidence="2">
    <location>
        <begin position="375"/>
        <end position="403"/>
    </location>
</feature>
<feature type="domain" description="CusB-like beta-barrel" evidence="3">
    <location>
        <begin position="224"/>
        <end position="283"/>
    </location>
</feature>
<gene>
    <name evidence="6" type="ORF">ACFQND_10085</name>
</gene>
<evidence type="ECO:0000256" key="1">
    <source>
        <dbReference type="ARBA" id="ARBA00009477"/>
    </source>
</evidence>
<dbReference type="PANTHER" id="PTHR30469">
    <property type="entry name" value="MULTIDRUG RESISTANCE PROTEIN MDTA"/>
    <property type="match status" value="1"/>
</dbReference>
<evidence type="ECO:0000259" key="5">
    <source>
        <dbReference type="Pfam" id="PF25973"/>
    </source>
</evidence>
<dbReference type="InterPro" id="IPR006143">
    <property type="entry name" value="RND_pump_MFP"/>
</dbReference>
<dbReference type="Pfam" id="PF25973">
    <property type="entry name" value="BSH_CzcB"/>
    <property type="match status" value="1"/>
</dbReference>
<comment type="caution">
    <text evidence="6">The sequence shown here is derived from an EMBL/GenBank/DDBJ whole genome shotgun (WGS) entry which is preliminary data.</text>
</comment>
<keyword evidence="7" id="KW-1185">Reference proteome</keyword>
<dbReference type="EMBL" id="JBHSRS010000018">
    <property type="protein sequence ID" value="MFC6281580.1"/>
    <property type="molecule type" value="Genomic_DNA"/>
</dbReference>
<name>A0ABW1TWE4_9BURK</name>
<evidence type="ECO:0000313" key="7">
    <source>
        <dbReference type="Proteomes" id="UP001596270"/>
    </source>
</evidence>
<dbReference type="InterPro" id="IPR058792">
    <property type="entry name" value="Beta-barrel_RND_2"/>
</dbReference>
<dbReference type="Gene3D" id="1.10.287.470">
    <property type="entry name" value="Helix hairpin bin"/>
    <property type="match status" value="1"/>
</dbReference>
<feature type="domain" description="CzcB-like barrel-sandwich hybrid" evidence="5">
    <location>
        <begin position="86"/>
        <end position="213"/>
    </location>
</feature>
<dbReference type="SUPFAM" id="SSF111369">
    <property type="entry name" value="HlyD-like secretion proteins"/>
    <property type="match status" value="1"/>
</dbReference>
<comment type="similarity">
    <text evidence="1">Belongs to the membrane fusion protein (MFP) (TC 8.A.1) family.</text>
</comment>
<dbReference type="Gene3D" id="2.40.30.170">
    <property type="match status" value="1"/>
</dbReference>
<dbReference type="Gene3D" id="2.40.50.100">
    <property type="match status" value="1"/>
</dbReference>
<protein>
    <submittedName>
        <fullName evidence="6">Efflux RND transporter periplasmic adaptor subunit</fullName>
    </submittedName>
</protein>
<sequence>MKQFELKRKPAAIVLIAIAALGLGATTIFSTKSGAADEKRNTPKPALTVTTVLPSQTSLPIRLSANGNITAWQEALIGSEANGLRLTEVRANVGDTVRAGQVLAVFALESVQAEVAQGRASMAEAEANALDAAGNAEKARTLQASGALSEQQINQYMTAEKTAKARLEAARATLAVQQVRLKQTQLLAPDNGVISARTATVGAVVGAGTELFRMIRGGRLEWRAEVTSSELGRLSAGTAATVVAANGVALKGRVRMIAPTVDPQTRSALVYVDLPNPVGKLDAAQVPVKAGMFAKGEFDLGSSNALTIPQQSVVIRDGFSYVFALGAGNHVSQVKVQTGRRLGDRVEVISGLKPDAELVASGAGFLNDGDLVNKVAAQNPENTQKTEPNKATATAPTAQPAIK</sequence>
<feature type="compositionally biased region" description="Low complexity" evidence="2">
    <location>
        <begin position="391"/>
        <end position="403"/>
    </location>
</feature>
<proteinExistence type="inferred from homology"/>
<evidence type="ECO:0000259" key="3">
    <source>
        <dbReference type="Pfam" id="PF25954"/>
    </source>
</evidence>
<organism evidence="6 7">
    <name type="scientific">Polaromonas aquatica</name>
    <dbReference type="NCBI Taxonomy" id="332657"/>
    <lineage>
        <taxon>Bacteria</taxon>
        <taxon>Pseudomonadati</taxon>
        <taxon>Pseudomonadota</taxon>
        <taxon>Betaproteobacteria</taxon>
        <taxon>Burkholderiales</taxon>
        <taxon>Comamonadaceae</taxon>
        <taxon>Polaromonas</taxon>
    </lineage>
</organism>